<keyword evidence="3" id="KW-1185">Reference proteome</keyword>
<accession>A0A8K0HCJ5</accession>
<evidence type="ECO:0000313" key="2">
    <source>
        <dbReference type="EMBL" id="KAF3449353.1"/>
    </source>
</evidence>
<gene>
    <name evidence="2" type="ORF">FNV43_RR10081</name>
</gene>
<organism evidence="2 3">
    <name type="scientific">Rhamnella rubrinervis</name>
    <dbReference type="NCBI Taxonomy" id="2594499"/>
    <lineage>
        <taxon>Eukaryota</taxon>
        <taxon>Viridiplantae</taxon>
        <taxon>Streptophyta</taxon>
        <taxon>Embryophyta</taxon>
        <taxon>Tracheophyta</taxon>
        <taxon>Spermatophyta</taxon>
        <taxon>Magnoliopsida</taxon>
        <taxon>eudicotyledons</taxon>
        <taxon>Gunneridae</taxon>
        <taxon>Pentapetalae</taxon>
        <taxon>rosids</taxon>
        <taxon>fabids</taxon>
        <taxon>Rosales</taxon>
        <taxon>Rhamnaceae</taxon>
        <taxon>rhamnoid group</taxon>
        <taxon>Rhamneae</taxon>
        <taxon>Rhamnella</taxon>
    </lineage>
</organism>
<dbReference type="Proteomes" id="UP000796880">
    <property type="component" value="Unassembled WGS sequence"/>
</dbReference>
<feature type="region of interest" description="Disordered" evidence="1">
    <location>
        <begin position="62"/>
        <end position="90"/>
    </location>
</feature>
<proteinExistence type="predicted"/>
<sequence length="101" mass="11193">MDIDKKLREEGTKRFAQLSQVDGGCTHEVVCLGDDKPNANIAGAEGETKGVAQLSRVREASIRHESFEDENVNTNSEEDESHPKTSAQKEPSFADWILYLS</sequence>
<name>A0A8K0HCJ5_9ROSA</name>
<evidence type="ECO:0000256" key="1">
    <source>
        <dbReference type="SAM" id="MobiDB-lite"/>
    </source>
</evidence>
<reference evidence="2" key="1">
    <citation type="submission" date="2020-03" db="EMBL/GenBank/DDBJ databases">
        <title>A high-quality chromosome-level genome assembly of a woody plant with both climbing and erect habits, Rhamnella rubrinervis.</title>
        <authorList>
            <person name="Lu Z."/>
            <person name="Yang Y."/>
            <person name="Zhu X."/>
            <person name="Sun Y."/>
        </authorList>
    </citation>
    <scope>NUCLEOTIDE SEQUENCE</scope>
    <source>
        <strain evidence="2">BYM</strain>
        <tissue evidence="2">Leaf</tissue>
    </source>
</reference>
<feature type="compositionally biased region" description="Acidic residues" evidence="1">
    <location>
        <begin position="67"/>
        <end position="80"/>
    </location>
</feature>
<evidence type="ECO:0000313" key="3">
    <source>
        <dbReference type="Proteomes" id="UP000796880"/>
    </source>
</evidence>
<protein>
    <submittedName>
        <fullName evidence="2">Uncharacterized protein</fullName>
    </submittedName>
</protein>
<comment type="caution">
    <text evidence="2">The sequence shown here is derived from an EMBL/GenBank/DDBJ whole genome shotgun (WGS) entry which is preliminary data.</text>
</comment>
<dbReference type="AlphaFoldDB" id="A0A8K0HCJ5"/>
<dbReference type="EMBL" id="VOIH02000004">
    <property type="protein sequence ID" value="KAF3449353.1"/>
    <property type="molecule type" value="Genomic_DNA"/>
</dbReference>